<dbReference type="RefSeq" id="WP_099094935.1">
    <property type="nucleotide sequence ID" value="NZ_PDNU01000008.1"/>
</dbReference>
<comment type="caution">
    <text evidence="2">The sequence shown here is derived from an EMBL/GenBank/DDBJ whole genome shotgun (WGS) entry which is preliminary data.</text>
</comment>
<protein>
    <submittedName>
        <fullName evidence="2">Multidrug DMT transporter permease</fullName>
    </submittedName>
</protein>
<dbReference type="Proteomes" id="UP000223527">
    <property type="component" value="Unassembled WGS sequence"/>
</dbReference>
<keyword evidence="1" id="KW-0472">Membrane</keyword>
<keyword evidence="1" id="KW-1133">Transmembrane helix</keyword>
<gene>
    <name evidence="2" type="ORF">CR162_07615</name>
</gene>
<proteinExistence type="predicted"/>
<evidence type="ECO:0000313" key="3">
    <source>
        <dbReference type="Proteomes" id="UP000223527"/>
    </source>
</evidence>
<feature type="transmembrane region" description="Helical" evidence="1">
    <location>
        <begin position="39"/>
        <end position="57"/>
    </location>
</feature>
<sequence length="108" mass="11736">MDTFIPALLLLSGGAFIHTRSNVPELRPASDRADTIWRLLAKLAFFLWLGLLAWGIYMRPLTEVALGFGLCLLFNLLLASRGPRSIWPGLSMGFCAAGLALGVYTVLG</sequence>
<organism evidence="2 3">
    <name type="scientific">Teichococcus rhizosphaerae</name>
    <dbReference type="NCBI Taxonomy" id="1335062"/>
    <lineage>
        <taxon>Bacteria</taxon>
        <taxon>Pseudomonadati</taxon>
        <taxon>Pseudomonadota</taxon>
        <taxon>Alphaproteobacteria</taxon>
        <taxon>Acetobacterales</taxon>
        <taxon>Roseomonadaceae</taxon>
        <taxon>Roseomonas</taxon>
    </lineage>
</organism>
<dbReference type="EMBL" id="PDNU01000008">
    <property type="protein sequence ID" value="PHK95704.1"/>
    <property type="molecule type" value="Genomic_DNA"/>
</dbReference>
<accession>A0A2C7AF61</accession>
<evidence type="ECO:0000313" key="2">
    <source>
        <dbReference type="EMBL" id="PHK95704.1"/>
    </source>
</evidence>
<reference evidence="2 3" key="1">
    <citation type="submission" date="2017-10" db="EMBL/GenBank/DDBJ databases">
        <authorList>
            <person name="Banno H."/>
            <person name="Chua N.-H."/>
        </authorList>
    </citation>
    <scope>NUCLEOTIDE SEQUENCE [LARGE SCALE GENOMIC DNA]</scope>
    <source>
        <strain evidence="2 3">YW11</strain>
    </source>
</reference>
<keyword evidence="1" id="KW-0812">Transmembrane</keyword>
<name>A0A2C7AF61_9PROT</name>
<dbReference type="AlphaFoldDB" id="A0A2C7AF61"/>
<feature type="transmembrane region" description="Helical" evidence="1">
    <location>
        <begin position="86"/>
        <end position="107"/>
    </location>
</feature>
<feature type="transmembrane region" description="Helical" evidence="1">
    <location>
        <begin position="64"/>
        <end position="80"/>
    </location>
</feature>
<keyword evidence="3" id="KW-1185">Reference proteome</keyword>
<evidence type="ECO:0000256" key="1">
    <source>
        <dbReference type="SAM" id="Phobius"/>
    </source>
</evidence>
<dbReference type="OrthoDB" id="7276059at2"/>